<reference evidence="9 10" key="1">
    <citation type="submission" date="2021-01" db="EMBL/GenBank/DDBJ databases">
        <title>Whole genome shotgun sequence of Planotetraspora mira NBRC 15435.</title>
        <authorList>
            <person name="Komaki H."/>
            <person name="Tamura T."/>
        </authorList>
    </citation>
    <scope>NUCLEOTIDE SEQUENCE [LARGE SCALE GENOMIC DNA]</scope>
    <source>
        <strain evidence="9 10">NBRC 15435</strain>
    </source>
</reference>
<dbReference type="GO" id="GO:0055085">
    <property type="term" value="P:transmembrane transport"/>
    <property type="evidence" value="ECO:0007669"/>
    <property type="project" value="InterPro"/>
</dbReference>
<keyword evidence="2 7" id="KW-0813">Transport</keyword>
<dbReference type="PANTHER" id="PTHR43163:SF6">
    <property type="entry name" value="DIPEPTIDE TRANSPORT SYSTEM PERMEASE PROTEIN DPPB-RELATED"/>
    <property type="match status" value="1"/>
</dbReference>
<feature type="transmembrane region" description="Helical" evidence="7">
    <location>
        <begin position="239"/>
        <end position="261"/>
    </location>
</feature>
<dbReference type="Pfam" id="PF00528">
    <property type="entry name" value="BPD_transp_1"/>
    <property type="match status" value="1"/>
</dbReference>
<comment type="caution">
    <text evidence="9">The sequence shown here is derived from an EMBL/GenBank/DDBJ whole genome shotgun (WGS) entry which is preliminary data.</text>
</comment>
<protein>
    <submittedName>
        <fullName evidence="9">Diguanylate cyclase</fullName>
    </submittedName>
</protein>
<evidence type="ECO:0000256" key="2">
    <source>
        <dbReference type="ARBA" id="ARBA00022448"/>
    </source>
</evidence>
<feature type="transmembrane region" description="Helical" evidence="7">
    <location>
        <begin position="281"/>
        <end position="307"/>
    </location>
</feature>
<sequence length="315" mass="33742">MSKFIVRRLWQSVLVVLGVTIVVFVFTRLLPGGPARAILGPRATPAAIAAFDHANGYDRPLVAQYVVWLGHLATGNLGYSYKLNQSVAALIADRLPKTVLLVGIANLIALVVAVPLGLAQAVRRNRLTDYAVTGVAFVFYSMPLFWLSILLVIVFSIDLGALPPQAPQGDFLDVLTHPSGLVLPVLTLTLVTVALFTRYTRSSAIEALTQDYVRTARAKGASTNLVVVHHVLRNSLLPIITMIGLTIPVVVSGALVVESVFNFPGMGLLFWSAAQTQDYPILLGTTVVVGVATALGSLLADLLYAVVDPRIRSAR</sequence>
<evidence type="ECO:0000256" key="1">
    <source>
        <dbReference type="ARBA" id="ARBA00004651"/>
    </source>
</evidence>
<evidence type="ECO:0000256" key="7">
    <source>
        <dbReference type="RuleBase" id="RU363032"/>
    </source>
</evidence>
<evidence type="ECO:0000256" key="3">
    <source>
        <dbReference type="ARBA" id="ARBA00022475"/>
    </source>
</evidence>
<gene>
    <name evidence="9" type="ORF">Pmi06nite_52190</name>
</gene>
<dbReference type="InterPro" id="IPR035906">
    <property type="entry name" value="MetI-like_sf"/>
</dbReference>
<dbReference type="Proteomes" id="UP000650628">
    <property type="component" value="Unassembled WGS sequence"/>
</dbReference>
<comment type="similarity">
    <text evidence="7">Belongs to the binding-protein-dependent transport system permease family.</text>
</comment>
<keyword evidence="3" id="KW-1003">Cell membrane</keyword>
<dbReference type="InterPro" id="IPR045621">
    <property type="entry name" value="BPD_transp_1_N"/>
</dbReference>
<feature type="transmembrane region" description="Helical" evidence="7">
    <location>
        <begin position="99"/>
        <end position="118"/>
    </location>
</feature>
<evidence type="ECO:0000313" key="10">
    <source>
        <dbReference type="Proteomes" id="UP000650628"/>
    </source>
</evidence>
<dbReference type="GO" id="GO:0005886">
    <property type="term" value="C:plasma membrane"/>
    <property type="evidence" value="ECO:0007669"/>
    <property type="project" value="UniProtKB-SubCell"/>
</dbReference>
<dbReference type="CDD" id="cd06261">
    <property type="entry name" value="TM_PBP2"/>
    <property type="match status" value="1"/>
</dbReference>
<dbReference type="SUPFAM" id="SSF161098">
    <property type="entry name" value="MetI-like"/>
    <property type="match status" value="1"/>
</dbReference>
<dbReference type="EMBL" id="BOOO01000030">
    <property type="protein sequence ID" value="GII31777.1"/>
    <property type="molecule type" value="Genomic_DNA"/>
</dbReference>
<dbReference type="Pfam" id="PF19300">
    <property type="entry name" value="BPD_transp_1_N"/>
    <property type="match status" value="1"/>
</dbReference>
<name>A0A8J3X855_9ACTN</name>
<keyword evidence="4 7" id="KW-0812">Transmembrane</keyword>
<evidence type="ECO:0000256" key="6">
    <source>
        <dbReference type="ARBA" id="ARBA00023136"/>
    </source>
</evidence>
<proteinExistence type="inferred from homology"/>
<feature type="transmembrane region" description="Helical" evidence="7">
    <location>
        <begin position="177"/>
        <end position="196"/>
    </location>
</feature>
<evidence type="ECO:0000259" key="8">
    <source>
        <dbReference type="PROSITE" id="PS50928"/>
    </source>
</evidence>
<dbReference type="AlphaFoldDB" id="A0A8J3X855"/>
<dbReference type="RefSeq" id="WP_203955682.1">
    <property type="nucleotide sequence ID" value="NZ_BOOO01000030.1"/>
</dbReference>
<keyword evidence="10" id="KW-1185">Reference proteome</keyword>
<dbReference type="PROSITE" id="PS50928">
    <property type="entry name" value="ABC_TM1"/>
    <property type="match status" value="1"/>
</dbReference>
<organism evidence="9 10">
    <name type="scientific">Planotetraspora mira</name>
    <dbReference type="NCBI Taxonomy" id="58121"/>
    <lineage>
        <taxon>Bacteria</taxon>
        <taxon>Bacillati</taxon>
        <taxon>Actinomycetota</taxon>
        <taxon>Actinomycetes</taxon>
        <taxon>Streptosporangiales</taxon>
        <taxon>Streptosporangiaceae</taxon>
        <taxon>Planotetraspora</taxon>
    </lineage>
</organism>
<feature type="transmembrane region" description="Helical" evidence="7">
    <location>
        <begin position="12"/>
        <end position="30"/>
    </location>
</feature>
<dbReference type="Gene3D" id="1.10.3720.10">
    <property type="entry name" value="MetI-like"/>
    <property type="match status" value="1"/>
</dbReference>
<accession>A0A8J3X855</accession>
<comment type="subcellular location">
    <subcellularLocation>
        <location evidence="1 7">Cell membrane</location>
        <topology evidence="1 7">Multi-pass membrane protein</topology>
    </subcellularLocation>
</comment>
<feature type="domain" description="ABC transmembrane type-1" evidence="8">
    <location>
        <begin position="95"/>
        <end position="304"/>
    </location>
</feature>
<evidence type="ECO:0000256" key="4">
    <source>
        <dbReference type="ARBA" id="ARBA00022692"/>
    </source>
</evidence>
<keyword evidence="6 7" id="KW-0472">Membrane</keyword>
<keyword evidence="5 7" id="KW-1133">Transmembrane helix</keyword>
<evidence type="ECO:0000256" key="5">
    <source>
        <dbReference type="ARBA" id="ARBA00022989"/>
    </source>
</evidence>
<feature type="transmembrane region" description="Helical" evidence="7">
    <location>
        <begin position="130"/>
        <end position="157"/>
    </location>
</feature>
<evidence type="ECO:0000313" key="9">
    <source>
        <dbReference type="EMBL" id="GII31777.1"/>
    </source>
</evidence>
<dbReference type="PANTHER" id="PTHR43163">
    <property type="entry name" value="DIPEPTIDE TRANSPORT SYSTEM PERMEASE PROTEIN DPPB-RELATED"/>
    <property type="match status" value="1"/>
</dbReference>
<dbReference type="InterPro" id="IPR000515">
    <property type="entry name" value="MetI-like"/>
</dbReference>